<evidence type="ECO:0008006" key="4">
    <source>
        <dbReference type="Google" id="ProtNLM"/>
    </source>
</evidence>
<evidence type="ECO:0000313" key="3">
    <source>
        <dbReference type="Proteomes" id="UP001378188"/>
    </source>
</evidence>
<protein>
    <recommendedName>
        <fullName evidence="4">Cytochrome c oxidase accessory protein CcoG</fullName>
    </recommendedName>
</protein>
<accession>A0AAW9RNT9</accession>
<feature type="transmembrane region" description="Helical" evidence="1">
    <location>
        <begin position="40"/>
        <end position="61"/>
    </location>
</feature>
<dbReference type="RefSeq" id="WP_340329172.1">
    <property type="nucleotide sequence ID" value="NZ_JAZHOF010000003.1"/>
</dbReference>
<keyword evidence="1" id="KW-0472">Membrane</keyword>
<comment type="caution">
    <text evidence="2">The sequence shown here is derived from an EMBL/GenBank/DDBJ whole genome shotgun (WGS) entry which is preliminary data.</text>
</comment>
<organism evidence="2 3">
    <name type="scientific">Microbaculum marinum</name>
    <dbReference type="NCBI Taxonomy" id="1764581"/>
    <lineage>
        <taxon>Bacteria</taxon>
        <taxon>Pseudomonadati</taxon>
        <taxon>Pseudomonadota</taxon>
        <taxon>Alphaproteobacteria</taxon>
        <taxon>Hyphomicrobiales</taxon>
        <taxon>Tepidamorphaceae</taxon>
        <taxon>Microbaculum</taxon>
    </lineage>
</organism>
<reference evidence="2 3" key="1">
    <citation type="submission" date="2024-02" db="EMBL/GenBank/DDBJ databases">
        <title>Genome analysis and characterization of Microbaculum marinisediminis sp. nov., isolated from marine sediment.</title>
        <authorList>
            <person name="Du Z.-J."/>
            <person name="Ye Y.-Q."/>
            <person name="Zhang Z.-R."/>
            <person name="Yuan S.-M."/>
            <person name="Zhang X.-Y."/>
        </authorList>
    </citation>
    <scope>NUCLEOTIDE SEQUENCE [LARGE SCALE GENOMIC DNA]</scope>
    <source>
        <strain evidence="2 3">SDUM1044001</strain>
    </source>
</reference>
<keyword evidence="1" id="KW-1133">Transmembrane helix</keyword>
<dbReference type="EMBL" id="JAZHOF010000003">
    <property type="protein sequence ID" value="MEJ8571471.1"/>
    <property type="molecule type" value="Genomic_DNA"/>
</dbReference>
<dbReference type="Proteomes" id="UP001378188">
    <property type="component" value="Unassembled WGS sequence"/>
</dbReference>
<evidence type="ECO:0000256" key="1">
    <source>
        <dbReference type="SAM" id="Phobius"/>
    </source>
</evidence>
<keyword evidence="3" id="KW-1185">Reference proteome</keyword>
<proteinExistence type="predicted"/>
<keyword evidence="1" id="KW-0812">Transmembrane</keyword>
<evidence type="ECO:0000313" key="2">
    <source>
        <dbReference type="EMBL" id="MEJ8571471.1"/>
    </source>
</evidence>
<gene>
    <name evidence="2" type="ORF">V3328_08310</name>
</gene>
<name>A0AAW9RNT9_9HYPH</name>
<sequence>MFFFNARDELATPPIRPDGLQIDERPRLQKVFWRVERVSWILFLLAVLAAVAGLTGAGGYLSRQVLELGDAQVDLPRISRWQTAETMTLTIPGTEKRHVLRVSNSFAEHFAIEQIVPEPRRSSVADGAIEFEFAAEGPGAHFIAFGLRPTRPGTASFDIAVDGISGRAGATILP</sequence>
<dbReference type="AlphaFoldDB" id="A0AAW9RNT9"/>